<evidence type="ECO:0000313" key="4">
    <source>
        <dbReference type="Proteomes" id="UP000483286"/>
    </source>
</evidence>
<comment type="caution">
    <text evidence="3">The sequence shown here is derived from an EMBL/GenBank/DDBJ whole genome shotgun (WGS) entry which is preliminary data.</text>
</comment>
<name>A0A7C9I247_9DEIO</name>
<keyword evidence="1" id="KW-1133">Transmembrane helix</keyword>
<dbReference type="SUPFAM" id="SSF49344">
    <property type="entry name" value="CBD9-like"/>
    <property type="match status" value="1"/>
</dbReference>
<gene>
    <name evidence="3" type="ORF">GO986_20990</name>
</gene>
<feature type="domain" description="Glucodextranase-like C-terminal" evidence="2">
    <location>
        <begin position="25"/>
        <end position="140"/>
    </location>
</feature>
<evidence type="ECO:0000313" key="3">
    <source>
        <dbReference type="EMBL" id="MVN89215.1"/>
    </source>
</evidence>
<dbReference type="InterPro" id="IPR019248">
    <property type="entry name" value="Glucodextran_C"/>
</dbReference>
<keyword evidence="1" id="KW-0472">Membrane</keyword>
<reference evidence="3 4" key="1">
    <citation type="submission" date="2019-12" db="EMBL/GenBank/DDBJ databases">
        <title>Deinococcus sp. HMF7620 Genome sequencing and assembly.</title>
        <authorList>
            <person name="Kang H."/>
            <person name="Kim H."/>
            <person name="Joh K."/>
        </authorList>
    </citation>
    <scope>NUCLEOTIDE SEQUENCE [LARGE SCALE GENOMIC DNA]</scope>
    <source>
        <strain evidence="3 4">HMF7620</strain>
    </source>
</reference>
<dbReference type="EMBL" id="WQLB01000047">
    <property type="protein sequence ID" value="MVN89215.1"/>
    <property type="molecule type" value="Genomic_DNA"/>
</dbReference>
<accession>A0A7C9I247</accession>
<feature type="transmembrane region" description="Helical" evidence="1">
    <location>
        <begin position="231"/>
        <end position="255"/>
    </location>
</feature>
<dbReference type="AlphaFoldDB" id="A0A7C9I247"/>
<dbReference type="Proteomes" id="UP000483286">
    <property type="component" value="Unassembled WGS sequence"/>
</dbReference>
<evidence type="ECO:0000259" key="2">
    <source>
        <dbReference type="Pfam" id="PF09985"/>
    </source>
</evidence>
<protein>
    <submittedName>
        <fullName evidence="3">Regulator</fullName>
    </submittedName>
</protein>
<keyword evidence="1" id="KW-0812">Transmembrane</keyword>
<keyword evidence="4" id="KW-1185">Reference proteome</keyword>
<organism evidence="3 4">
    <name type="scientific">Deinococcus arboris</name>
    <dbReference type="NCBI Taxonomy" id="2682977"/>
    <lineage>
        <taxon>Bacteria</taxon>
        <taxon>Thermotogati</taxon>
        <taxon>Deinococcota</taxon>
        <taxon>Deinococci</taxon>
        <taxon>Deinococcales</taxon>
        <taxon>Deinococcaceae</taxon>
        <taxon>Deinococcus</taxon>
    </lineage>
</organism>
<dbReference type="Pfam" id="PF09985">
    <property type="entry name" value="Glucodextran_C"/>
    <property type="match status" value="1"/>
</dbReference>
<proteinExistence type="predicted"/>
<dbReference type="Gene3D" id="2.60.40.1190">
    <property type="match status" value="1"/>
</dbReference>
<evidence type="ECO:0000256" key="1">
    <source>
        <dbReference type="SAM" id="Phobius"/>
    </source>
</evidence>
<sequence>MYPRDPSLRPSILPGVLALLASTITLTDPAGDARGDGGYVLPTRPAISAEMLDLRAFSAQPQGEGMRFTVSFSQLGNPWNAPSGYSAGVTDIFVKGALGGQQVLGETGLRVRGQGGWAYHLRVTGGGATLVQADSQGTLTTLAAPGVQVSGTSLVIDAAVPGGTYGYWVTNSVYTPLSPGGVLKPGTAAGPTLLQAGRAGAPTPVDVLAPSSDTLAFTSGTLAPVGETRDWVSLTLMALGAAGLLLTVVATVMVWRRLAGR</sequence>